<evidence type="ECO:0000313" key="7">
    <source>
        <dbReference type="EMBL" id="EDW38722.1"/>
    </source>
</evidence>
<accession>B4IRS3</accession>
<dbReference type="InterPro" id="IPR001312">
    <property type="entry name" value="Hexokinase"/>
</dbReference>
<dbReference type="GO" id="GO:0006096">
    <property type="term" value="P:glycolytic process"/>
    <property type="evidence" value="ECO:0007669"/>
    <property type="project" value="UniProtKB-KW"/>
</dbReference>
<evidence type="ECO:0000256" key="4">
    <source>
        <dbReference type="ARBA" id="ARBA00044613"/>
    </source>
</evidence>
<comment type="catalytic activity">
    <reaction evidence="4">
        <text>a D-hexose + ATP = a D-hexose 6-phosphate + ADP + H(+)</text>
        <dbReference type="Rhea" id="RHEA:22740"/>
        <dbReference type="ChEBI" id="CHEBI:4194"/>
        <dbReference type="ChEBI" id="CHEBI:15378"/>
        <dbReference type="ChEBI" id="CHEBI:30616"/>
        <dbReference type="ChEBI" id="CHEBI:229467"/>
        <dbReference type="ChEBI" id="CHEBI:456216"/>
        <dbReference type="EC" id="2.7.1.1"/>
    </reaction>
    <physiologicalReaction direction="left-to-right" evidence="4">
        <dbReference type="Rhea" id="RHEA:22741"/>
    </physiologicalReaction>
</comment>
<dbReference type="eggNOG" id="KOG1369">
    <property type="taxonomic scope" value="Eukaryota"/>
</dbReference>
<keyword evidence="8" id="KW-1185">Reference proteome</keyword>
<dbReference type="STRING" id="7234.B4IRS3"/>
<dbReference type="GO" id="GO:0005524">
    <property type="term" value="F:ATP binding"/>
    <property type="evidence" value="ECO:0007669"/>
    <property type="project" value="UniProtKB-UniRule"/>
</dbReference>
<keyword evidence="5" id="KW-0418">Kinase</keyword>
<dbReference type="GO" id="GO:0008865">
    <property type="term" value="F:fructokinase activity"/>
    <property type="evidence" value="ECO:0007669"/>
    <property type="project" value="TreeGrafter"/>
</dbReference>
<evidence type="ECO:0000259" key="6">
    <source>
        <dbReference type="Pfam" id="PF03727"/>
    </source>
</evidence>
<dbReference type="GO" id="GO:0001678">
    <property type="term" value="P:intracellular glucose homeostasis"/>
    <property type="evidence" value="ECO:0007669"/>
    <property type="project" value="InterPro"/>
</dbReference>
<keyword evidence="3 5" id="KW-0324">Glycolysis</keyword>
<dbReference type="GO" id="GO:0005536">
    <property type="term" value="F:D-glucose binding"/>
    <property type="evidence" value="ECO:0007669"/>
    <property type="project" value="InterPro"/>
</dbReference>
<dbReference type="PANTHER" id="PTHR19443">
    <property type="entry name" value="HEXOKINASE"/>
    <property type="match status" value="1"/>
</dbReference>
<reference evidence="7 8" key="1">
    <citation type="journal article" date="2007" name="Nature">
        <title>Evolution of genes and genomes on the Drosophila phylogeny.</title>
        <authorList>
            <consortium name="Drosophila 12 Genomes Consortium"/>
            <person name="Clark A.G."/>
            <person name="Eisen M.B."/>
            <person name="Smith D.R."/>
            <person name="Bergman C.M."/>
            <person name="Oliver B."/>
            <person name="Markow T.A."/>
            <person name="Kaufman T.C."/>
            <person name="Kellis M."/>
            <person name="Gelbart W."/>
            <person name="Iyer V.N."/>
            <person name="Pollard D.A."/>
            <person name="Sackton T.B."/>
            <person name="Larracuente A.M."/>
            <person name="Singh N.D."/>
            <person name="Abad J.P."/>
            <person name="Abt D.N."/>
            <person name="Adryan B."/>
            <person name="Aguade M."/>
            <person name="Akashi H."/>
            <person name="Anderson W.W."/>
            <person name="Aquadro C.F."/>
            <person name="Ardell D.H."/>
            <person name="Arguello R."/>
            <person name="Artieri C.G."/>
            <person name="Barbash D.A."/>
            <person name="Barker D."/>
            <person name="Barsanti P."/>
            <person name="Batterham P."/>
            <person name="Batzoglou S."/>
            <person name="Begun D."/>
            <person name="Bhutkar A."/>
            <person name="Blanco E."/>
            <person name="Bosak S.A."/>
            <person name="Bradley R.K."/>
            <person name="Brand A.D."/>
            <person name="Brent M.R."/>
            <person name="Brooks A.N."/>
            <person name="Brown R.H."/>
            <person name="Butlin R.K."/>
            <person name="Caggese C."/>
            <person name="Calvi B.R."/>
            <person name="Bernardo de Carvalho A."/>
            <person name="Caspi A."/>
            <person name="Castrezana S."/>
            <person name="Celniker S.E."/>
            <person name="Chang J.L."/>
            <person name="Chapple C."/>
            <person name="Chatterji S."/>
            <person name="Chinwalla A."/>
            <person name="Civetta A."/>
            <person name="Clifton S.W."/>
            <person name="Comeron J.M."/>
            <person name="Costello J.C."/>
            <person name="Coyne J.A."/>
            <person name="Daub J."/>
            <person name="David R.G."/>
            <person name="Delcher A.L."/>
            <person name="Delehaunty K."/>
            <person name="Do C.B."/>
            <person name="Ebling H."/>
            <person name="Edwards K."/>
            <person name="Eickbush T."/>
            <person name="Evans J.D."/>
            <person name="Filipski A."/>
            <person name="Findeiss S."/>
            <person name="Freyhult E."/>
            <person name="Fulton L."/>
            <person name="Fulton R."/>
            <person name="Garcia A.C."/>
            <person name="Gardiner A."/>
            <person name="Garfield D.A."/>
            <person name="Garvin B.E."/>
            <person name="Gibson G."/>
            <person name="Gilbert D."/>
            <person name="Gnerre S."/>
            <person name="Godfrey J."/>
            <person name="Good R."/>
            <person name="Gotea V."/>
            <person name="Gravely B."/>
            <person name="Greenberg A.J."/>
            <person name="Griffiths-Jones S."/>
            <person name="Gross S."/>
            <person name="Guigo R."/>
            <person name="Gustafson E.A."/>
            <person name="Haerty W."/>
            <person name="Hahn M.W."/>
            <person name="Halligan D.L."/>
            <person name="Halpern A.L."/>
            <person name="Halter G.M."/>
            <person name="Han M.V."/>
            <person name="Heger A."/>
            <person name="Hillier L."/>
            <person name="Hinrichs A.S."/>
            <person name="Holmes I."/>
            <person name="Hoskins R.A."/>
            <person name="Hubisz M.J."/>
            <person name="Hultmark D."/>
            <person name="Huntley M.A."/>
            <person name="Jaffe D.B."/>
            <person name="Jagadeeshan S."/>
            <person name="Jeck W.R."/>
            <person name="Johnson J."/>
            <person name="Jones C.D."/>
            <person name="Jordan W.C."/>
            <person name="Karpen G.H."/>
            <person name="Kataoka E."/>
            <person name="Keightley P.D."/>
            <person name="Kheradpour P."/>
            <person name="Kirkness E.F."/>
            <person name="Koerich L.B."/>
            <person name="Kristiansen K."/>
            <person name="Kudrna D."/>
            <person name="Kulathinal R.J."/>
            <person name="Kumar S."/>
            <person name="Kwok R."/>
            <person name="Lander E."/>
            <person name="Langley C.H."/>
            <person name="Lapoint R."/>
            <person name="Lazzaro B.P."/>
            <person name="Lee S.J."/>
            <person name="Levesque L."/>
            <person name="Li R."/>
            <person name="Lin C.F."/>
            <person name="Lin M.F."/>
            <person name="Lindblad-Toh K."/>
            <person name="Llopart A."/>
            <person name="Long M."/>
            <person name="Low L."/>
            <person name="Lozovsky E."/>
            <person name="Lu J."/>
            <person name="Luo M."/>
            <person name="Machado C.A."/>
            <person name="Makalowski W."/>
            <person name="Marzo M."/>
            <person name="Matsuda M."/>
            <person name="Matzkin L."/>
            <person name="McAllister B."/>
            <person name="McBride C.S."/>
            <person name="McKernan B."/>
            <person name="McKernan K."/>
            <person name="Mendez-Lago M."/>
            <person name="Minx P."/>
            <person name="Mollenhauer M.U."/>
            <person name="Montooth K."/>
            <person name="Mount S.M."/>
            <person name="Mu X."/>
            <person name="Myers E."/>
            <person name="Negre B."/>
            <person name="Newfeld S."/>
            <person name="Nielsen R."/>
            <person name="Noor M.A."/>
            <person name="O'Grady P."/>
            <person name="Pachter L."/>
            <person name="Papaceit M."/>
            <person name="Parisi M.J."/>
            <person name="Parisi M."/>
            <person name="Parts L."/>
            <person name="Pedersen J.S."/>
            <person name="Pesole G."/>
            <person name="Phillippy A.M."/>
            <person name="Ponting C.P."/>
            <person name="Pop M."/>
            <person name="Porcelli D."/>
            <person name="Powell J.R."/>
            <person name="Prohaska S."/>
            <person name="Pruitt K."/>
            <person name="Puig M."/>
            <person name="Quesneville H."/>
            <person name="Ram K.R."/>
            <person name="Rand D."/>
            <person name="Rasmussen M.D."/>
            <person name="Reed L.K."/>
            <person name="Reenan R."/>
            <person name="Reily A."/>
            <person name="Remington K.A."/>
            <person name="Rieger T.T."/>
            <person name="Ritchie M.G."/>
            <person name="Robin C."/>
            <person name="Rogers Y.H."/>
            <person name="Rohde C."/>
            <person name="Rozas J."/>
            <person name="Rubenfield M.J."/>
            <person name="Ruiz A."/>
            <person name="Russo S."/>
            <person name="Salzberg S.L."/>
            <person name="Sanchez-Gracia A."/>
            <person name="Saranga D.J."/>
            <person name="Sato H."/>
            <person name="Schaeffer S.W."/>
            <person name="Schatz M.C."/>
            <person name="Schlenke T."/>
            <person name="Schwartz R."/>
            <person name="Segarra C."/>
            <person name="Singh R.S."/>
            <person name="Sirot L."/>
            <person name="Sirota M."/>
            <person name="Sisneros N.B."/>
            <person name="Smith C.D."/>
            <person name="Smith T.F."/>
            <person name="Spieth J."/>
            <person name="Stage D.E."/>
            <person name="Stark A."/>
            <person name="Stephan W."/>
            <person name="Strausberg R.L."/>
            <person name="Strempel S."/>
            <person name="Sturgill D."/>
            <person name="Sutton G."/>
            <person name="Sutton G.G."/>
            <person name="Tao W."/>
            <person name="Teichmann S."/>
            <person name="Tobari Y.N."/>
            <person name="Tomimura Y."/>
            <person name="Tsolas J.M."/>
            <person name="Valente V.L."/>
            <person name="Venter E."/>
            <person name="Venter J.C."/>
            <person name="Vicario S."/>
            <person name="Vieira F.G."/>
            <person name="Vilella A.J."/>
            <person name="Villasante A."/>
            <person name="Walenz B."/>
            <person name="Wang J."/>
            <person name="Wasserman M."/>
            <person name="Watts T."/>
            <person name="Wilson D."/>
            <person name="Wilson R.K."/>
            <person name="Wing R.A."/>
            <person name="Wolfner M.F."/>
            <person name="Wong A."/>
            <person name="Wong G.K."/>
            <person name="Wu C.I."/>
            <person name="Wu G."/>
            <person name="Yamamoto D."/>
            <person name="Yang H.P."/>
            <person name="Yang S.P."/>
            <person name="Yorke J.A."/>
            <person name="Yoshida K."/>
            <person name="Zdobnov E."/>
            <person name="Zhang P."/>
            <person name="Zhang Y."/>
            <person name="Zimin A.V."/>
            <person name="Baldwin J."/>
            <person name="Abdouelleil A."/>
            <person name="Abdulkadir J."/>
            <person name="Abebe A."/>
            <person name="Abera B."/>
            <person name="Abreu J."/>
            <person name="Acer S.C."/>
            <person name="Aftuck L."/>
            <person name="Alexander A."/>
            <person name="An P."/>
            <person name="Anderson E."/>
            <person name="Anderson S."/>
            <person name="Arachi H."/>
            <person name="Azer M."/>
            <person name="Bachantsang P."/>
            <person name="Barry A."/>
            <person name="Bayul T."/>
            <person name="Berlin A."/>
            <person name="Bessette D."/>
            <person name="Bloom T."/>
            <person name="Blye J."/>
            <person name="Boguslavskiy L."/>
            <person name="Bonnet C."/>
            <person name="Boukhgalter B."/>
            <person name="Bourzgui I."/>
            <person name="Brown A."/>
            <person name="Cahill P."/>
            <person name="Channer S."/>
            <person name="Cheshatsang Y."/>
            <person name="Chuda L."/>
            <person name="Citroen M."/>
            <person name="Collymore A."/>
            <person name="Cooke P."/>
            <person name="Costello M."/>
            <person name="D'Aco K."/>
            <person name="Daza R."/>
            <person name="De Haan G."/>
            <person name="DeGray S."/>
            <person name="DeMaso C."/>
            <person name="Dhargay N."/>
            <person name="Dooley K."/>
            <person name="Dooley E."/>
            <person name="Doricent M."/>
            <person name="Dorje P."/>
            <person name="Dorjee K."/>
            <person name="Dupes A."/>
            <person name="Elong R."/>
            <person name="Falk J."/>
            <person name="Farina A."/>
            <person name="Faro S."/>
            <person name="Ferguson D."/>
            <person name="Fisher S."/>
            <person name="Foley C.D."/>
            <person name="Franke A."/>
            <person name="Friedrich D."/>
            <person name="Gadbois L."/>
            <person name="Gearin G."/>
            <person name="Gearin C.R."/>
            <person name="Giannoukos G."/>
            <person name="Goode T."/>
            <person name="Graham J."/>
            <person name="Grandbois E."/>
            <person name="Grewal S."/>
            <person name="Gyaltsen K."/>
            <person name="Hafez N."/>
            <person name="Hagos B."/>
            <person name="Hall J."/>
            <person name="Henson C."/>
            <person name="Hollinger A."/>
            <person name="Honan T."/>
            <person name="Huard M.D."/>
            <person name="Hughes L."/>
            <person name="Hurhula B."/>
            <person name="Husby M.E."/>
            <person name="Kamat A."/>
            <person name="Kanga B."/>
            <person name="Kashin S."/>
            <person name="Khazanovich D."/>
            <person name="Kisner P."/>
            <person name="Lance K."/>
            <person name="Lara M."/>
            <person name="Lee W."/>
            <person name="Lennon N."/>
            <person name="Letendre F."/>
            <person name="LeVine R."/>
            <person name="Lipovsky A."/>
            <person name="Liu X."/>
            <person name="Liu J."/>
            <person name="Liu S."/>
            <person name="Lokyitsang T."/>
            <person name="Lokyitsang Y."/>
            <person name="Lubonja R."/>
            <person name="Lui A."/>
            <person name="MacDonald P."/>
            <person name="Magnisalis V."/>
            <person name="Maru K."/>
            <person name="Matthews C."/>
            <person name="McCusker W."/>
            <person name="McDonough S."/>
            <person name="Mehta T."/>
            <person name="Meldrim J."/>
            <person name="Meneus L."/>
            <person name="Mihai O."/>
            <person name="Mihalev A."/>
            <person name="Mihova T."/>
            <person name="Mittelman R."/>
            <person name="Mlenga V."/>
            <person name="Montmayeur A."/>
            <person name="Mulrain L."/>
            <person name="Navidi A."/>
            <person name="Naylor J."/>
            <person name="Negash T."/>
            <person name="Nguyen T."/>
            <person name="Nguyen N."/>
            <person name="Nicol R."/>
            <person name="Norbu C."/>
            <person name="Norbu N."/>
            <person name="Novod N."/>
            <person name="O'Neill B."/>
            <person name="Osman S."/>
            <person name="Markiewicz E."/>
            <person name="Oyono O.L."/>
            <person name="Patti C."/>
            <person name="Phunkhang P."/>
            <person name="Pierre F."/>
            <person name="Priest M."/>
            <person name="Raghuraman S."/>
            <person name="Rege F."/>
            <person name="Reyes R."/>
            <person name="Rise C."/>
            <person name="Rogov P."/>
            <person name="Ross K."/>
            <person name="Ryan E."/>
            <person name="Settipalli S."/>
            <person name="Shea T."/>
            <person name="Sherpa N."/>
            <person name="Shi L."/>
            <person name="Shih D."/>
            <person name="Sparrow T."/>
            <person name="Spaulding J."/>
            <person name="Stalker J."/>
            <person name="Stange-Thomann N."/>
            <person name="Stavropoulos S."/>
            <person name="Stone C."/>
            <person name="Strader C."/>
            <person name="Tesfaye S."/>
            <person name="Thomson T."/>
            <person name="Thoulutsang Y."/>
            <person name="Thoulutsang D."/>
            <person name="Topham K."/>
            <person name="Topping I."/>
            <person name="Tsamla T."/>
            <person name="Vassiliev H."/>
            <person name="Vo A."/>
            <person name="Wangchuk T."/>
            <person name="Wangdi T."/>
            <person name="Weiand M."/>
            <person name="Wilkinson J."/>
            <person name="Wilson A."/>
            <person name="Yadav S."/>
            <person name="Young G."/>
            <person name="Yu Q."/>
            <person name="Zembek L."/>
            <person name="Zhong D."/>
            <person name="Zimmer A."/>
            <person name="Zwirko Z."/>
            <person name="Jaffe D.B."/>
            <person name="Alvarez P."/>
            <person name="Brockman W."/>
            <person name="Butler J."/>
            <person name="Chin C."/>
            <person name="Gnerre S."/>
            <person name="Grabherr M."/>
            <person name="Kleber M."/>
            <person name="Mauceli E."/>
            <person name="MacCallum I."/>
        </authorList>
    </citation>
    <scope>NUCLEOTIDE SEQUENCE [LARGE SCALE GENOMIC DNA]</scope>
    <source>
        <strain evidence="8">MSH-3 / Tucson 14011-0111.49</strain>
    </source>
</reference>
<dbReference type="PhylomeDB" id="B4IRS3"/>
<gene>
    <name evidence="7" type="primary">Dper\GL21460</name>
    <name evidence="7" type="ORF">Dper_GL21460</name>
</gene>
<dbReference type="HOGENOM" id="CLU_196236_0_0_1"/>
<dbReference type="EC" id="2.7.1.-" evidence="5"/>
<evidence type="ECO:0000313" key="8">
    <source>
        <dbReference type="Proteomes" id="UP000008744"/>
    </source>
</evidence>
<name>B4IRS3_DROPE</name>
<keyword evidence="5" id="KW-0808">Transferase</keyword>
<dbReference type="SMR" id="B4IRS3"/>
<feature type="domain" description="Hexokinase C-terminal" evidence="6">
    <location>
        <begin position="4"/>
        <end position="57"/>
    </location>
</feature>
<dbReference type="GO" id="GO:0006006">
    <property type="term" value="P:glucose metabolic process"/>
    <property type="evidence" value="ECO:0007669"/>
    <property type="project" value="TreeGrafter"/>
</dbReference>
<comment type="pathway">
    <text evidence="2">Carbohydrate metabolism; hexose metabolism.</text>
</comment>
<keyword evidence="5" id="KW-0547">Nucleotide-binding</keyword>
<evidence type="ECO:0000256" key="2">
    <source>
        <dbReference type="ARBA" id="ARBA00005028"/>
    </source>
</evidence>
<dbReference type="SUPFAM" id="SSF53067">
    <property type="entry name" value="Actin-like ATPase domain"/>
    <property type="match status" value="1"/>
</dbReference>
<dbReference type="AlphaFoldDB" id="B4IRS3"/>
<protein>
    <recommendedName>
        <fullName evidence="5">Phosphotransferase</fullName>
        <ecNumber evidence="5">2.7.1.-</ecNumber>
    </recommendedName>
</protein>
<dbReference type="OrthoDB" id="419537at2759"/>
<dbReference type="Gene3D" id="3.40.367.20">
    <property type="match status" value="1"/>
</dbReference>
<keyword evidence="5" id="KW-0067">ATP-binding</keyword>
<dbReference type="InterPro" id="IPR043129">
    <property type="entry name" value="ATPase_NBD"/>
</dbReference>
<proteinExistence type="inferred from homology"/>
<evidence type="ECO:0000256" key="3">
    <source>
        <dbReference type="ARBA" id="ARBA00023152"/>
    </source>
</evidence>
<evidence type="ECO:0000256" key="1">
    <source>
        <dbReference type="ARBA" id="ARBA00004888"/>
    </source>
</evidence>
<dbReference type="InterPro" id="IPR022673">
    <property type="entry name" value="Hexokinase_C"/>
</dbReference>
<sequence length="66" mass="7274">MNINDVSVGIDGSVYRFHPRYHDLLMFHMTKLLRPGIKFELLESDDGSGKGAALIAATAVQNQVSK</sequence>
<comment type="pathway">
    <text evidence="1">Carbohydrate degradation; glycolysis; D-glyceraldehyde 3-phosphate and glycerone phosphate from D-glucose: step 1/4.</text>
</comment>
<organism evidence="8">
    <name type="scientific">Drosophila persimilis</name>
    <name type="common">Fruit fly</name>
    <dbReference type="NCBI Taxonomy" id="7234"/>
    <lineage>
        <taxon>Eukaryota</taxon>
        <taxon>Metazoa</taxon>
        <taxon>Ecdysozoa</taxon>
        <taxon>Arthropoda</taxon>
        <taxon>Hexapoda</taxon>
        <taxon>Insecta</taxon>
        <taxon>Pterygota</taxon>
        <taxon>Neoptera</taxon>
        <taxon>Endopterygota</taxon>
        <taxon>Diptera</taxon>
        <taxon>Brachycera</taxon>
        <taxon>Muscomorpha</taxon>
        <taxon>Ephydroidea</taxon>
        <taxon>Drosophilidae</taxon>
        <taxon>Drosophila</taxon>
        <taxon>Sophophora</taxon>
    </lineage>
</organism>
<evidence type="ECO:0000256" key="5">
    <source>
        <dbReference type="RuleBase" id="RU362007"/>
    </source>
</evidence>
<dbReference type="EMBL" id="CH695674">
    <property type="protein sequence ID" value="EDW38722.1"/>
    <property type="molecule type" value="Genomic_DNA"/>
</dbReference>
<comment type="similarity">
    <text evidence="5">Belongs to the hexokinase family.</text>
</comment>
<dbReference type="GO" id="GO:0005829">
    <property type="term" value="C:cytosol"/>
    <property type="evidence" value="ECO:0007669"/>
    <property type="project" value="TreeGrafter"/>
</dbReference>
<dbReference type="GO" id="GO:0005739">
    <property type="term" value="C:mitochondrion"/>
    <property type="evidence" value="ECO:0007669"/>
    <property type="project" value="TreeGrafter"/>
</dbReference>
<dbReference type="Pfam" id="PF03727">
    <property type="entry name" value="Hexokinase_2"/>
    <property type="match status" value="1"/>
</dbReference>
<dbReference type="Proteomes" id="UP000008744">
    <property type="component" value="Unassembled WGS sequence"/>
</dbReference>
<dbReference type="GO" id="GO:0004340">
    <property type="term" value="F:glucokinase activity"/>
    <property type="evidence" value="ECO:0007669"/>
    <property type="project" value="TreeGrafter"/>
</dbReference>
<dbReference type="PANTHER" id="PTHR19443:SF16">
    <property type="entry name" value="HEXOKINASE TYPE 1-RELATED"/>
    <property type="match status" value="1"/>
</dbReference>